<evidence type="ECO:0000256" key="3">
    <source>
        <dbReference type="ARBA" id="ARBA00022679"/>
    </source>
</evidence>
<sequence length="257" mass="29086">MTHAYGEPSYWDQRYQSDPATFDWYQKYPSLAPLFDRYLLRHHRLLLVGCGNSALGESMVDDGYQDVVNIDISSVVIEAMQKKHMDKQGLKYINMDVRDMSLFQSSSFDAVIDKGTLDSLMCGHDAMHNATKMLLEVDRVLKDKGVYILITYGGPSYRLYMLRSIQRWAISLHVIATNTASIPELEEVSQPAFDDRVEKSPGPKTWTLTNPVPLNTDGSSIATLLGSNPEVHYIYVCTKLESQRPPQNEIDDVTAEQ</sequence>
<dbReference type="Proteomes" id="UP001055439">
    <property type="component" value="Chromosome 3"/>
</dbReference>
<dbReference type="InterPro" id="IPR051419">
    <property type="entry name" value="Lys/N-term_MeTrsfase_sf"/>
</dbReference>
<name>A0A9E7FBM1_9LILI</name>
<dbReference type="FunFam" id="3.40.50.150:FF:000224">
    <property type="entry name" value="S-adenosyl-L-methionine-dependent methyltransferases superfamily protein"/>
    <property type="match status" value="1"/>
</dbReference>
<feature type="domain" description="Methyltransferase" evidence="4">
    <location>
        <begin position="45"/>
        <end position="152"/>
    </location>
</feature>
<dbReference type="CDD" id="cd02440">
    <property type="entry name" value="AdoMet_MTases"/>
    <property type="match status" value="1"/>
</dbReference>
<comment type="similarity">
    <text evidence="1">Belongs to the methyltransferase superfamily.</text>
</comment>
<dbReference type="PANTHER" id="PTHR12176:SF79">
    <property type="entry name" value="METHYLTRANSFERASE TYPE 11 DOMAIN-CONTAINING PROTEIN"/>
    <property type="match status" value="1"/>
</dbReference>
<dbReference type="PANTHER" id="PTHR12176">
    <property type="entry name" value="SAM-DEPENDENT METHYLTRANSFERASE SUPERFAMILY PROTEIN"/>
    <property type="match status" value="1"/>
</dbReference>
<keyword evidence="2" id="KW-0489">Methyltransferase</keyword>
<keyword evidence="3" id="KW-0808">Transferase</keyword>
<dbReference type="GO" id="GO:0032259">
    <property type="term" value="P:methylation"/>
    <property type="evidence" value="ECO:0007669"/>
    <property type="project" value="UniProtKB-KW"/>
</dbReference>
<gene>
    <name evidence="5" type="ORF">MUK42_00745</name>
</gene>
<dbReference type="EMBL" id="CP097505">
    <property type="protein sequence ID" value="URD93334.1"/>
    <property type="molecule type" value="Genomic_DNA"/>
</dbReference>
<dbReference type="Pfam" id="PF13847">
    <property type="entry name" value="Methyltransf_31"/>
    <property type="match status" value="1"/>
</dbReference>
<reference evidence="5" key="1">
    <citation type="submission" date="2022-05" db="EMBL/GenBank/DDBJ databases">
        <title>The Musa troglodytarum L. genome provides insights into the mechanism of non-climacteric behaviour and enrichment of carotenoids.</title>
        <authorList>
            <person name="Wang J."/>
        </authorList>
    </citation>
    <scope>NUCLEOTIDE SEQUENCE</scope>
    <source>
        <tissue evidence="5">Leaf</tissue>
    </source>
</reference>
<dbReference type="GO" id="GO:0008168">
    <property type="term" value="F:methyltransferase activity"/>
    <property type="evidence" value="ECO:0007669"/>
    <property type="project" value="UniProtKB-KW"/>
</dbReference>
<evidence type="ECO:0000313" key="5">
    <source>
        <dbReference type="EMBL" id="URD93334.1"/>
    </source>
</evidence>
<accession>A0A9E7FBM1</accession>
<dbReference type="AlphaFoldDB" id="A0A9E7FBM1"/>
<keyword evidence="6" id="KW-1185">Reference proteome</keyword>
<dbReference type="SUPFAM" id="SSF53335">
    <property type="entry name" value="S-adenosyl-L-methionine-dependent methyltransferases"/>
    <property type="match status" value="1"/>
</dbReference>
<dbReference type="InterPro" id="IPR025714">
    <property type="entry name" value="Methyltranfer_dom"/>
</dbReference>
<organism evidence="5 6">
    <name type="scientific">Musa troglodytarum</name>
    <name type="common">fe'i banana</name>
    <dbReference type="NCBI Taxonomy" id="320322"/>
    <lineage>
        <taxon>Eukaryota</taxon>
        <taxon>Viridiplantae</taxon>
        <taxon>Streptophyta</taxon>
        <taxon>Embryophyta</taxon>
        <taxon>Tracheophyta</taxon>
        <taxon>Spermatophyta</taxon>
        <taxon>Magnoliopsida</taxon>
        <taxon>Liliopsida</taxon>
        <taxon>Zingiberales</taxon>
        <taxon>Musaceae</taxon>
        <taxon>Musa</taxon>
    </lineage>
</organism>
<protein>
    <submittedName>
        <fullName evidence="5">Thiopurine S-methyltransferase (TPMT)</fullName>
    </submittedName>
</protein>
<proteinExistence type="inferred from homology"/>
<evidence type="ECO:0000256" key="2">
    <source>
        <dbReference type="ARBA" id="ARBA00022603"/>
    </source>
</evidence>
<evidence type="ECO:0000259" key="4">
    <source>
        <dbReference type="Pfam" id="PF13847"/>
    </source>
</evidence>
<dbReference type="InterPro" id="IPR029063">
    <property type="entry name" value="SAM-dependent_MTases_sf"/>
</dbReference>
<dbReference type="Gene3D" id="3.40.50.150">
    <property type="entry name" value="Vaccinia Virus protein VP39"/>
    <property type="match status" value="1"/>
</dbReference>
<dbReference type="OrthoDB" id="411785at2759"/>
<evidence type="ECO:0000313" key="6">
    <source>
        <dbReference type="Proteomes" id="UP001055439"/>
    </source>
</evidence>
<evidence type="ECO:0000256" key="1">
    <source>
        <dbReference type="ARBA" id="ARBA00008361"/>
    </source>
</evidence>